<organism evidence="3 4">
    <name type="scientific">Candidatus Buchananbacteria bacterium CG10_big_fil_rev_8_21_14_0_10_42_9</name>
    <dbReference type="NCBI Taxonomy" id="1974526"/>
    <lineage>
        <taxon>Bacteria</taxon>
        <taxon>Candidatus Buchananiibacteriota</taxon>
    </lineage>
</organism>
<gene>
    <name evidence="3" type="ORF">COT81_04590</name>
</gene>
<accession>A0A2H0W0G9</accession>
<feature type="domain" description="Glycosyltransferase subfamily 4-like N-terminal" evidence="2">
    <location>
        <begin position="15"/>
        <end position="180"/>
    </location>
</feature>
<dbReference type="PANTHER" id="PTHR12526:SF630">
    <property type="entry name" value="GLYCOSYLTRANSFERASE"/>
    <property type="match status" value="1"/>
</dbReference>
<dbReference type="Gene3D" id="3.40.50.2000">
    <property type="entry name" value="Glycogen Phosphorylase B"/>
    <property type="match status" value="2"/>
</dbReference>
<dbReference type="CDD" id="cd03808">
    <property type="entry name" value="GT4_CapM-like"/>
    <property type="match status" value="1"/>
</dbReference>
<reference evidence="4" key="1">
    <citation type="submission" date="2017-09" db="EMBL/GenBank/DDBJ databases">
        <title>Depth-based differentiation of microbial function through sediment-hosted aquifers and enrichment of novel symbionts in the deep terrestrial subsurface.</title>
        <authorList>
            <person name="Probst A.J."/>
            <person name="Ladd B."/>
            <person name="Jarett J.K."/>
            <person name="Geller-Mcgrath D.E."/>
            <person name="Sieber C.M.K."/>
            <person name="Emerson J.B."/>
            <person name="Anantharaman K."/>
            <person name="Thomas B.C."/>
            <person name="Malmstrom R."/>
            <person name="Stieglmeier M."/>
            <person name="Klingl A."/>
            <person name="Woyke T."/>
            <person name="Ryan C.M."/>
            <person name="Banfield J.F."/>
        </authorList>
    </citation>
    <scope>NUCLEOTIDE SEQUENCE [LARGE SCALE GENOMIC DNA]</scope>
</reference>
<dbReference type="AlphaFoldDB" id="A0A2H0W0G9"/>
<dbReference type="GO" id="GO:0016757">
    <property type="term" value="F:glycosyltransferase activity"/>
    <property type="evidence" value="ECO:0007669"/>
    <property type="project" value="InterPro"/>
</dbReference>
<sequence>MNKRKILFVVTQSEMGGAQRYVFDLATNLPKDQFEVVVAAGGNGSLFKNLTQANIKTIKLNHLIRPINALKEVQALFELRKVIKHEQPHIVHLNSSKAGVIGSVAAKSIDRNIKVVYTAHGWVFNEPLNKVKKKFYQISERATAKFKDVIICVSQFDYNSALEKKIVTENQMGVVRNGLSFDKNLLLSKREARSRLDLPQDKIIIGSIGYLYPNKGFEFLIESLKNIADEILLVIIGNGRQASELNKKIGQMKLRDRVKIITNQRTPVKVLKAFDIYVCSSIKEGFPYSVLEAMSAGLPIVSTNVGGLPEMLDENSGILVEPKNSQALAKSISALLNDKQKALALGANATKRVGVKFTLEKMLTETLSYY</sequence>
<evidence type="ECO:0000259" key="1">
    <source>
        <dbReference type="Pfam" id="PF00534"/>
    </source>
</evidence>
<evidence type="ECO:0000313" key="3">
    <source>
        <dbReference type="EMBL" id="PIS04797.1"/>
    </source>
</evidence>
<dbReference type="InterPro" id="IPR028098">
    <property type="entry name" value="Glyco_trans_4-like_N"/>
</dbReference>
<evidence type="ECO:0000259" key="2">
    <source>
        <dbReference type="Pfam" id="PF13439"/>
    </source>
</evidence>
<dbReference type="Pfam" id="PF13439">
    <property type="entry name" value="Glyco_transf_4"/>
    <property type="match status" value="1"/>
</dbReference>
<dbReference type="EMBL" id="PEZZ01000035">
    <property type="protein sequence ID" value="PIS04797.1"/>
    <property type="molecule type" value="Genomic_DNA"/>
</dbReference>
<comment type="caution">
    <text evidence="3">The sequence shown here is derived from an EMBL/GenBank/DDBJ whole genome shotgun (WGS) entry which is preliminary data.</text>
</comment>
<protein>
    <recommendedName>
        <fullName evidence="5">Glycosyltransferase family 1 protein</fullName>
    </recommendedName>
</protein>
<dbReference type="PANTHER" id="PTHR12526">
    <property type="entry name" value="GLYCOSYLTRANSFERASE"/>
    <property type="match status" value="1"/>
</dbReference>
<dbReference type="Proteomes" id="UP000230935">
    <property type="component" value="Unassembled WGS sequence"/>
</dbReference>
<feature type="domain" description="Glycosyl transferase family 1" evidence="1">
    <location>
        <begin position="189"/>
        <end position="352"/>
    </location>
</feature>
<name>A0A2H0W0G9_9BACT</name>
<dbReference type="SUPFAM" id="SSF53756">
    <property type="entry name" value="UDP-Glycosyltransferase/glycogen phosphorylase"/>
    <property type="match status" value="1"/>
</dbReference>
<evidence type="ECO:0008006" key="5">
    <source>
        <dbReference type="Google" id="ProtNLM"/>
    </source>
</evidence>
<evidence type="ECO:0000313" key="4">
    <source>
        <dbReference type="Proteomes" id="UP000230935"/>
    </source>
</evidence>
<dbReference type="InterPro" id="IPR001296">
    <property type="entry name" value="Glyco_trans_1"/>
</dbReference>
<proteinExistence type="predicted"/>
<dbReference type="Pfam" id="PF00534">
    <property type="entry name" value="Glycos_transf_1"/>
    <property type="match status" value="1"/>
</dbReference>